<gene>
    <name evidence="1" type="ORF">PsYK624_115010</name>
</gene>
<organism evidence="1 2">
    <name type="scientific">Phanerochaete sordida</name>
    <dbReference type="NCBI Taxonomy" id="48140"/>
    <lineage>
        <taxon>Eukaryota</taxon>
        <taxon>Fungi</taxon>
        <taxon>Dikarya</taxon>
        <taxon>Basidiomycota</taxon>
        <taxon>Agaricomycotina</taxon>
        <taxon>Agaricomycetes</taxon>
        <taxon>Polyporales</taxon>
        <taxon>Phanerochaetaceae</taxon>
        <taxon>Phanerochaete</taxon>
    </lineage>
</organism>
<evidence type="ECO:0000313" key="1">
    <source>
        <dbReference type="EMBL" id="GJE95317.1"/>
    </source>
</evidence>
<evidence type="ECO:0008006" key="3">
    <source>
        <dbReference type="Google" id="ProtNLM"/>
    </source>
</evidence>
<protein>
    <recommendedName>
        <fullName evidence="3">F-box domain-containing protein</fullName>
    </recommendedName>
</protein>
<accession>A0A9P3GGR5</accession>
<evidence type="ECO:0000313" key="2">
    <source>
        <dbReference type="Proteomes" id="UP000703269"/>
    </source>
</evidence>
<name>A0A9P3GGR5_9APHY</name>
<dbReference type="EMBL" id="BPQB01000048">
    <property type="protein sequence ID" value="GJE95317.1"/>
    <property type="molecule type" value="Genomic_DNA"/>
</dbReference>
<reference evidence="1 2" key="1">
    <citation type="submission" date="2021-08" db="EMBL/GenBank/DDBJ databases">
        <title>Draft Genome Sequence of Phanerochaete sordida strain YK-624.</title>
        <authorList>
            <person name="Mori T."/>
            <person name="Dohra H."/>
            <person name="Suzuki T."/>
            <person name="Kawagishi H."/>
            <person name="Hirai H."/>
        </authorList>
    </citation>
    <scope>NUCLEOTIDE SEQUENCE [LARGE SCALE GENOMIC DNA]</scope>
    <source>
        <strain evidence="1 2">YK-624</strain>
    </source>
</reference>
<sequence length="378" mass="42275">MRNIPRVLPQELVDLIIDNVADAEGSVYVTLSSCRLVCRSWEARAALYLLKRVSVLAPKFEAFLRLAKTSERIRTFTEELSILGVTAHLFGQWSELFSVLPKLSSLEIWNVLVTPTEPDSSDTAIHVHTLANFKLYCINLDTLRLFLRPFSYVETLSLRSEPLWHTVAGEQTAAQPQIRPLPVGRLILENCCDFATLRVLREILRPTAVVANEILRRNFGAVDAFLKSAGSGVEELELHPAREDAPAGLAEVLLPWERARPADFQGLGSCAKLRFLELDIINVSWGGSLFKGVLLHLPEGIERVRIKLAFSQWDCALGVISLHFGARPTRYAKFASLELCGLCEGLLPDDEQQRLRKLQAEVQGSLQPRYGPVTKIMP</sequence>
<dbReference type="Proteomes" id="UP000703269">
    <property type="component" value="Unassembled WGS sequence"/>
</dbReference>
<keyword evidence="2" id="KW-1185">Reference proteome</keyword>
<dbReference type="AlphaFoldDB" id="A0A9P3GGR5"/>
<dbReference type="OrthoDB" id="2794135at2759"/>
<comment type="caution">
    <text evidence="1">The sequence shown here is derived from an EMBL/GenBank/DDBJ whole genome shotgun (WGS) entry which is preliminary data.</text>
</comment>
<proteinExistence type="predicted"/>